<proteinExistence type="predicted"/>
<feature type="region of interest" description="Disordered" evidence="1">
    <location>
        <begin position="1"/>
        <end position="178"/>
    </location>
</feature>
<gene>
    <name evidence="2" type="ORF">LY89DRAFT_738885</name>
</gene>
<feature type="compositionally biased region" description="Basic and acidic residues" evidence="1">
    <location>
        <begin position="132"/>
        <end position="152"/>
    </location>
</feature>
<protein>
    <submittedName>
        <fullName evidence="2">Uncharacterized protein</fullName>
    </submittedName>
</protein>
<feature type="compositionally biased region" description="Basic and acidic residues" evidence="1">
    <location>
        <begin position="19"/>
        <end position="29"/>
    </location>
</feature>
<accession>A0A194WU17</accession>
<evidence type="ECO:0000313" key="2">
    <source>
        <dbReference type="EMBL" id="KUJ11450.1"/>
    </source>
</evidence>
<feature type="compositionally biased region" description="Polar residues" evidence="1">
    <location>
        <begin position="153"/>
        <end position="178"/>
    </location>
</feature>
<dbReference type="EMBL" id="KQ947426">
    <property type="protein sequence ID" value="KUJ11450.1"/>
    <property type="molecule type" value="Genomic_DNA"/>
</dbReference>
<feature type="compositionally biased region" description="Polar residues" evidence="1">
    <location>
        <begin position="67"/>
        <end position="77"/>
    </location>
</feature>
<organism evidence="2 3">
    <name type="scientific">Mollisia scopiformis</name>
    <name type="common">Conifer needle endophyte fungus</name>
    <name type="synonym">Phialocephala scopiformis</name>
    <dbReference type="NCBI Taxonomy" id="149040"/>
    <lineage>
        <taxon>Eukaryota</taxon>
        <taxon>Fungi</taxon>
        <taxon>Dikarya</taxon>
        <taxon>Ascomycota</taxon>
        <taxon>Pezizomycotina</taxon>
        <taxon>Leotiomycetes</taxon>
        <taxon>Helotiales</taxon>
        <taxon>Mollisiaceae</taxon>
        <taxon>Mollisia</taxon>
    </lineage>
</organism>
<dbReference type="InParanoid" id="A0A194WU17"/>
<reference evidence="2 3" key="1">
    <citation type="submission" date="2015-10" db="EMBL/GenBank/DDBJ databases">
        <title>Full genome of DAOMC 229536 Phialocephala scopiformis, a fungal endophyte of spruce producing the potent anti-insectan compound rugulosin.</title>
        <authorList>
            <consortium name="DOE Joint Genome Institute"/>
            <person name="Walker A.K."/>
            <person name="Frasz S.L."/>
            <person name="Seifert K.A."/>
            <person name="Miller J.D."/>
            <person name="Mondo S.J."/>
            <person name="Labutti K."/>
            <person name="Lipzen A."/>
            <person name="Dockter R."/>
            <person name="Kennedy M."/>
            <person name="Grigoriev I.V."/>
            <person name="Spatafora J.W."/>
        </authorList>
    </citation>
    <scope>NUCLEOTIDE SEQUENCE [LARGE SCALE GENOMIC DNA]</scope>
    <source>
        <strain evidence="2 3">CBS 120377</strain>
    </source>
</reference>
<feature type="compositionally biased region" description="Low complexity" evidence="1">
    <location>
        <begin position="36"/>
        <end position="66"/>
    </location>
</feature>
<evidence type="ECO:0000313" key="3">
    <source>
        <dbReference type="Proteomes" id="UP000070700"/>
    </source>
</evidence>
<feature type="compositionally biased region" description="Basic and acidic residues" evidence="1">
    <location>
        <begin position="1"/>
        <end position="12"/>
    </location>
</feature>
<dbReference type="KEGG" id="psco:LY89DRAFT_738885"/>
<name>A0A194WU17_MOLSC</name>
<sequence>MASSLHKAEDKSFALSIRSRSDLDEDGKITLEPVKADSQNASNSASVAQGSPQNTMTTPTPEPTTTVNSNSCSSAPTQDFKEFRRGSRTPQSVMTPEQREAYSLSKKARREEFKAAHANRPPIQRPQRSQQHFRDRLAQRDFEREQQAREKQVQSTHSTPDVQDSGVDSGTNAGESNG</sequence>
<feature type="compositionally biased region" description="Low complexity" evidence="1">
    <location>
        <begin position="120"/>
        <end position="130"/>
    </location>
</feature>
<dbReference type="AlphaFoldDB" id="A0A194WU17"/>
<dbReference type="RefSeq" id="XP_018065805.1">
    <property type="nucleotide sequence ID" value="XM_018220413.1"/>
</dbReference>
<dbReference type="GeneID" id="28830139"/>
<dbReference type="Proteomes" id="UP000070700">
    <property type="component" value="Unassembled WGS sequence"/>
</dbReference>
<evidence type="ECO:0000256" key="1">
    <source>
        <dbReference type="SAM" id="MobiDB-lite"/>
    </source>
</evidence>
<keyword evidence="3" id="KW-1185">Reference proteome</keyword>